<feature type="chain" id="PRO_5033825313" evidence="4">
    <location>
        <begin position="18"/>
        <end position="317"/>
    </location>
</feature>
<feature type="repeat" description="WD" evidence="3">
    <location>
        <begin position="94"/>
        <end position="127"/>
    </location>
</feature>
<dbReference type="InterPro" id="IPR036322">
    <property type="entry name" value="WD40_repeat_dom_sf"/>
</dbReference>
<evidence type="ECO:0000256" key="3">
    <source>
        <dbReference type="PROSITE-ProRule" id="PRU00221"/>
    </source>
</evidence>
<dbReference type="PANTHER" id="PTHR19848">
    <property type="entry name" value="WD40 REPEAT PROTEIN"/>
    <property type="match status" value="1"/>
</dbReference>
<keyword evidence="5" id="KW-0282">Flagellum</keyword>
<proteinExistence type="predicted"/>
<dbReference type="SUPFAM" id="SSF50978">
    <property type="entry name" value="WD40 repeat-like"/>
    <property type="match status" value="1"/>
</dbReference>
<keyword evidence="2" id="KW-0677">Repeat</keyword>
<keyword evidence="1 3" id="KW-0853">WD repeat</keyword>
<evidence type="ECO:0000256" key="2">
    <source>
        <dbReference type="ARBA" id="ARBA00022737"/>
    </source>
</evidence>
<evidence type="ECO:0000256" key="1">
    <source>
        <dbReference type="ARBA" id="ARBA00022574"/>
    </source>
</evidence>
<dbReference type="PROSITE" id="PS50294">
    <property type="entry name" value="WD_REPEATS_REGION"/>
    <property type="match status" value="2"/>
</dbReference>
<reference evidence="5" key="1">
    <citation type="journal article" date="2019" name="PeerJ">
        <title>Genes of the pig, Sus scrofa, reconstructed with EvidentialGene.</title>
        <authorList>
            <person name="Gilbert D.G."/>
        </authorList>
    </citation>
    <scope>NUCLEOTIDE SEQUENCE</scope>
</reference>
<dbReference type="EMBL" id="DQIR01280241">
    <property type="protein sequence ID" value="HDC35719.1"/>
    <property type="molecule type" value="Transcribed_RNA"/>
</dbReference>
<evidence type="ECO:0000256" key="4">
    <source>
        <dbReference type="SAM" id="SignalP"/>
    </source>
</evidence>
<name>A0A480ZU33_PIG</name>
<dbReference type="PROSITE" id="PS00678">
    <property type="entry name" value="WD_REPEATS_1"/>
    <property type="match status" value="1"/>
</dbReference>
<keyword evidence="4" id="KW-0732">Signal</keyword>
<dbReference type="Gene3D" id="2.130.10.10">
    <property type="entry name" value="YVTN repeat-like/Quinoprotein amine dehydrogenase"/>
    <property type="match status" value="1"/>
</dbReference>
<dbReference type="EMBL" id="DQIR01282694">
    <property type="protein sequence ID" value="HDC38172.1"/>
    <property type="molecule type" value="Transcribed_RNA"/>
</dbReference>
<dbReference type="PROSITE" id="PS50082">
    <property type="entry name" value="WD_REPEATS_2"/>
    <property type="match status" value="2"/>
</dbReference>
<protein>
    <submittedName>
        <fullName evidence="5">Cilia-and flagella-associated protein 52 isoform c</fullName>
    </submittedName>
</protein>
<dbReference type="InterPro" id="IPR001680">
    <property type="entry name" value="WD40_rpt"/>
</dbReference>
<dbReference type="Pfam" id="PF00400">
    <property type="entry name" value="WD40"/>
    <property type="match status" value="2"/>
</dbReference>
<dbReference type="PANTHER" id="PTHR19848:SF8">
    <property type="entry name" value="F-BOX AND WD REPEAT DOMAIN CONTAINING 7"/>
    <property type="match status" value="1"/>
</dbReference>
<dbReference type="InterPro" id="IPR015943">
    <property type="entry name" value="WD40/YVTN_repeat-like_dom_sf"/>
</dbReference>
<keyword evidence="5" id="KW-0969">Cilium</keyword>
<feature type="signal peptide" evidence="4">
    <location>
        <begin position="1"/>
        <end position="17"/>
    </location>
</feature>
<keyword evidence="5" id="KW-0966">Cell projection</keyword>
<feature type="repeat" description="WD" evidence="3">
    <location>
        <begin position="138"/>
        <end position="171"/>
    </location>
</feature>
<dbReference type="InterPro" id="IPR019775">
    <property type="entry name" value="WD40_repeat_CS"/>
</dbReference>
<dbReference type="FunFam" id="2.130.10.10:FF:000291">
    <property type="entry name" value="Cilia-and flagella-associated protein 52 isoform X1"/>
    <property type="match status" value="1"/>
</dbReference>
<accession>A0A480ZU33</accession>
<dbReference type="SMART" id="SM00320">
    <property type="entry name" value="WD40"/>
    <property type="match status" value="4"/>
</dbReference>
<evidence type="ECO:0000313" key="5">
    <source>
        <dbReference type="EMBL" id="HDC35719.1"/>
    </source>
</evidence>
<dbReference type="AlphaFoldDB" id="A0A480ZU33"/>
<sequence length="317" mass="35133">MHLRIAVCPLWLPLSSPWWLLCSGTAELFATCAKKDIRVWHTLSNRELLRITVPNMTCHGIDFMRDGKSLISAWDDGKIRAFAPETGRLMYVISNAHRIGVTAVATTSDCTRVISGGGEGEVRVWQIGHQTQKLEEALKEHKSSVSCIRVKKNNEECVTASTDGTCIIWDLVRLRRNQMILANTLFQCVCYHPEEFQIITSGTDRKIAYWEVFDGSGIRELDGSLSGSINGMDITPEGVHFVTGESGEKKRKPSPAYLNGAMDPAGGRLLVISTARSKGRVVRFRLDAAAGVAGKERGTSHISLRGNFCAHEPWRHK</sequence>
<organism evidence="5">
    <name type="scientific">Sus scrofa</name>
    <name type="common">Pig</name>
    <dbReference type="NCBI Taxonomy" id="9823"/>
    <lineage>
        <taxon>Eukaryota</taxon>
        <taxon>Metazoa</taxon>
        <taxon>Chordata</taxon>
        <taxon>Craniata</taxon>
        <taxon>Vertebrata</taxon>
        <taxon>Euteleostomi</taxon>
        <taxon>Mammalia</taxon>
        <taxon>Eutheria</taxon>
        <taxon>Laurasiatheria</taxon>
        <taxon>Artiodactyla</taxon>
        <taxon>Suina</taxon>
        <taxon>Suidae</taxon>
        <taxon>Sus</taxon>
    </lineage>
</organism>